<dbReference type="PROSITE" id="PS50801">
    <property type="entry name" value="STAS"/>
    <property type="match status" value="1"/>
</dbReference>
<dbReference type="SUPFAM" id="SSF52091">
    <property type="entry name" value="SpoIIaa-like"/>
    <property type="match status" value="1"/>
</dbReference>
<reference evidence="2 3" key="1">
    <citation type="submission" date="2019-11" db="EMBL/GenBank/DDBJ databases">
        <title>Comparative genomics of hydrocarbon-degrading Desulfosarcina strains.</title>
        <authorList>
            <person name="Watanabe M."/>
            <person name="Kojima H."/>
            <person name="Fukui M."/>
        </authorList>
    </citation>
    <scope>NUCLEOTIDE SEQUENCE [LARGE SCALE GENOMIC DNA]</scope>
    <source>
        <strain evidence="2 3">PL12</strain>
    </source>
</reference>
<keyword evidence="3" id="KW-1185">Reference proteome</keyword>
<feature type="domain" description="STAS" evidence="1">
    <location>
        <begin position="17"/>
        <end position="92"/>
    </location>
</feature>
<dbReference type="KEGG" id="dalk:DSCA_18930"/>
<evidence type="ECO:0000259" key="1">
    <source>
        <dbReference type="PROSITE" id="PS50801"/>
    </source>
</evidence>
<dbReference type="InterPro" id="IPR036513">
    <property type="entry name" value="STAS_dom_sf"/>
</dbReference>
<proteinExistence type="predicted"/>
<name>A0A5K7YHB9_9BACT</name>
<accession>A0A5K7YHB9</accession>
<dbReference type="OrthoDB" id="5459827at2"/>
<protein>
    <recommendedName>
        <fullName evidence="1">STAS domain-containing protein</fullName>
    </recommendedName>
</protein>
<dbReference type="InterPro" id="IPR002645">
    <property type="entry name" value="STAS_dom"/>
</dbReference>
<evidence type="ECO:0000313" key="3">
    <source>
        <dbReference type="Proteomes" id="UP000427906"/>
    </source>
</evidence>
<gene>
    <name evidence="2" type="ORF">DSCA_18930</name>
</gene>
<dbReference type="EMBL" id="AP021874">
    <property type="protein sequence ID" value="BBO67963.1"/>
    <property type="molecule type" value="Genomic_DNA"/>
</dbReference>
<dbReference type="AlphaFoldDB" id="A0A5K7YHB9"/>
<sequence>MARNFRVCAKEIDKQSLALKLFGDFDASSACELIHVLTEIVQKYYKVVIDTDGLITINMFGLDVFHPRMNRLNKKRTNIEITGRFSDAFLEA</sequence>
<organism evidence="2 3">
    <name type="scientific">Desulfosarcina alkanivorans</name>
    <dbReference type="NCBI Taxonomy" id="571177"/>
    <lineage>
        <taxon>Bacteria</taxon>
        <taxon>Pseudomonadati</taxon>
        <taxon>Thermodesulfobacteriota</taxon>
        <taxon>Desulfobacteria</taxon>
        <taxon>Desulfobacterales</taxon>
        <taxon>Desulfosarcinaceae</taxon>
        <taxon>Desulfosarcina</taxon>
    </lineage>
</organism>
<dbReference type="RefSeq" id="WP_155316170.1">
    <property type="nucleotide sequence ID" value="NZ_AP021874.1"/>
</dbReference>
<evidence type="ECO:0000313" key="2">
    <source>
        <dbReference type="EMBL" id="BBO67963.1"/>
    </source>
</evidence>
<dbReference type="Proteomes" id="UP000427906">
    <property type="component" value="Chromosome"/>
</dbReference>